<gene>
    <name evidence="3" type="ORF">J2Z37_002478</name>
</gene>
<protein>
    <submittedName>
        <fullName evidence="3">Cell division protein DivIC</fullName>
    </submittedName>
</protein>
<name>A0ABS4GQB9_9BACL</name>
<feature type="coiled-coil region" evidence="1">
    <location>
        <begin position="43"/>
        <end position="77"/>
    </location>
</feature>
<keyword evidence="3" id="KW-0132">Cell division</keyword>
<dbReference type="RefSeq" id="WP_209810514.1">
    <property type="nucleotide sequence ID" value="NZ_JAGGKT010000006.1"/>
</dbReference>
<dbReference type="EMBL" id="JAGGKT010000006">
    <property type="protein sequence ID" value="MBP1932477.1"/>
    <property type="molecule type" value="Genomic_DNA"/>
</dbReference>
<keyword evidence="4" id="KW-1185">Reference proteome</keyword>
<sequence>MNDLDSSLNRMKGQKRRLRVLGVVITAFCLWAGFTWYDQQATLLEKKEELKEVQQLADQVKLENDELKYQVSRLNDRDYIAEIARRDYYLSKPGEIIFLTPDR</sequence>
<dbReference type="GO" id="GO:0051301">
    <property type="term" value="P:cell division"/>
    <property type="evidence" value="ECO:0007669"/>
    <property type="project" value="UniProtKB-KW"/>
</dbReference>
<dbReference type="InterPro" id="IPR039076">
    <property type="entry name" value="DivIC"/>
</dbReference>
<dbReference type="PANTHER" id="PTHR40027:SF1">
    <property type="entry name" value="CELL DIVISION PROTEIN DIVIC"/>
    <property type="match status" value="1"/>
</dbReference>
<dbReference type="Proteomes" id="UP001519343">
    <property type="component" value="Unassembled WGS sequence"/>
</dbReference>
<accession>A0ABS4GQB9</accession>
<evidence type="ECO:0000256" key="1">
    <source>
        <dbReference type="SAM" id="Coils"/>
    </source>
</evidence>
<comment type="caution">
    <text evidence="3">The sequence shown here is derived from an EMBL/GenBank/DDBJ whole genome shotgun (WGS) entry which is preliminary data.</text>
</comment>
<keyword evidence="2" id="KW-1133">Transmembrane helix</keyword>
<dbReference type="Pfam" id="PF04977">
    <property type="entry name" value="DivIC"/>
    <property type="match status" value="1"/>
</dbReference>
<dbReference type="PANTHER" id="PTHR40027">
    <property type="entry name" value="CELL DIVISION PROTEIN DIVIC"/>
    <property type="match status" value="1"/>
</dbReference>
<evidence type="ECO:0000313" key="4">
    <source>
        <dbReference type="Proteomes" id="UP001519343"/>
    </source>
</evidence>
<reference evidence="3 4" key="1">
    <citation type="submission" date="2021-03" db="EMBL/GenBank/DDBJ databases">
        <title>Genomic Encyclopedia of Type Strains, Phase IV (KMG-IV): sequencing the most valuable type-strain genomes for metagenomic binning, comparative biology and taxonomic classification.</title>
        <authorList>
            <person name="Goeker M."/>
        </authorList>
    </citation>
    <scope>NUCLEOTIDE SEQUENCE [LARGE SCALE GENOMIC DNA]</scope>
    <source>
        <strain evidence="3 4">DSM 24738</strain>
    </source>
</reference>
<evidence type="ECO:0000313" key="3">
    <source>
        <dbReference type="EMBL" id="MBP1932477.1"/>
    </source>
</evidence>
<keyword evidence="2" id="KW-0812">Transmembrane</keyword>
<keyword evidence="1" id="KW-0175">Coiled coil</keyword>
<organism evidence="3 4">
    <name type="scientific">Ammoniphilus resinae</name>
    <dbReference type="NCBI Taxonomy" id="861532"/>
    <lineage>
        <taxon>Bacteria</taxon>
        <taxon>Bacillati</taxon>
        <taxon>Bacillota</taxon>
        <taxon>Bacilli</taxon>
        <taxon>Bacillales</taxon>
        <taxon>Paenibacillaceae</taxon>
        <taxon>Aneurinibacillus group</taxon>
        <taxon>Ammoniphilus</taxon>
    </lineage>
</organism>
<keyword evidence="2" id="KW-0472">Membrane</keyword>
<evidence type="ECO:0000256" key="2">
    <source>
        <dbReference type="SAM" id="Phobius"/>
    </source>
</evidence>
<proteinExistence type="predicted"/>
<feature type="transmembrane region" description="Helical" evidence="2">
    <location>
        <begin position="20"/>
        <end position="37"/>
    </location>
</feature>
<dbReference type="InterPro" id="IPR007060">
    <property type="entry name" value="FtsL/DivIC"/>
</dbReference>
<keyword evidence="3" id="KW-0131">Cell cycle</keyword>